<feature type="compositionally biased region" description="Low complexity" evidence="1">
    <location>
        <begin position="28"/>
        <end position="56"/>
    </location>
</feature>
<dbReference type="Proteomes" id="UP001257948">
    <property type="component" value="Unassembled WGS sequence"/>
</dbReference>
<feature type="region of interest" description="Disordered" evidence="1">
    <location>
        <begin position="1"/>
        <end position="251"/>
    </location>
</feature>
<feature type="compositionally biased region" description="Low complexity" evidence="1">
    <location>
        <begin position="159"/>
        <end position="176"/>
    </location>
</feature>
<evidence type="ECO:0000313" key="3">
    <source>
        <dbReference type="EMBL" id="MDT7847097.1"/>
    </source>
</evidence>
<dbReference type="RefSeq" id="WP_314207298.1">
    <property type="nucleotide sequence ID" value="NZ_JAVTLL010000043.1"/>
</dbReference>
<feature type="domain" description="DUF3152" evidence="2">
    <location>
        <begin position="332"/>
        <end position="512"/>
    </location>
</feature>
<comment type="caution">
    <text evidence="3">The sequence shown here is derived from an EMBL/GenBank/DDBJ whole genome shotgun (WGS) entry which is preliminary data.</text>
</comment>
<feature type="region of interest" description="Disordered" evidence="1">
    <location>
        <begin position="276"/>
        <end position="313"/>
    </location>
</feature>
<accession>A0ABU3M6D8</accession>
<evidence type="ECO:0000313" key="4">
    <source>
        <dbReference type="Proteomes" id="UP001257948"/>
    </source>
</evidence>
<gene>
    <name evidence="3" type="ORF">RQC66_40895</name>
</gene>
<protein>
    <submittedName>
        <fullName evidence="3">DUF3152 domain-containing protein</fullName>
    </submittedName>
</protein>
<keyword evidence="4" id="KW-1185">Reference proteome</keyword>
<dbReference type="Pfam" id="PF11350">
    <property type="entry name" value="DUF3152"/>
    <property type="match status" value="1"/>
</dbReference>
<evidence type="ECO:0000259" key="2">
    <source>
        <dbReference type="Pfam" id="PF11350"/>
    </source>
</evidence>
<name>A0ABU3M6D8_9ACTN</name>
<evidence type="ECO:0000256" key="1">
    <source>
        <dbReference type="SAM" id="MobiDB-lite"/>
    </source>
</evidence>
<proteinExistence type="predicted"/>
<dbReference type="EMBL" id="JAVTLL010000043">
    <property type="protein sequence ID" value="MDT7847097.1"/>
    <property type="molecule type" value="Genomic_DNA"/>
</dbReference>
<dbReference type="SUPFAM" id="SSF55486">
    <property type="entry name" value="Metalloproteases ('zincins'), catalytic domain"/>
    <property type="match status" value="1"/>
</dbReference>
<sequence length="514" mass="53836">MGRHSRRGPAPKGDSADIAARRGGRGDVGSPGPQGQSAPAQQPGAGQQQGVAPRQGMPAAGGPSVYGDPVYRVAQGARPPEGTPARGVPRLPDGTPAHGVPRLPDGTPAHGVPRFPVGGTPAHGTPRVRGGHPEQREGGGGWGELGARGVSAGPGVTLPRQRQAPPGGPRQAGPRQDYLDAFGDEDVDLFSPRTDQDPAFSRRTAHPSAAPDPYASVSDWQTVPEPRTGVDADEDAAPTGEPVRGKGGKGRTFTGIAAAAVTTVLAVVVAGQVADRRDDTDVQSQSATDQARDARESASRGDGRPTPSSAPSVATLTYEQKMDKKYALAAGLAGSGKFDAVKGVAKAPGSGQKYTYRVDVEQGLGLDAELFAEAVQKTLNDDRSWAHKGARTFERIYSGKPDFVITLASPGTTAKWCAKSGLDTTVDNVSCDSAATERVMINAYRWAQGSKTYGDQIHAYRQMLINHEVGHRLGNHHVTCDKDGELAPVMQQQTKFLDHDGIHCLPNPWPYPGS</sequence>
<dbReference type="InterPro" id="IPR022603">
    <property type="entry name" value="DUF3152"/>
</dbReference>
<organism evidence="3 4">
    <name type="scientific">Streptomyces justiciae</name>
    <dbReference type="NCBI Taxonomy" id="2780140"/>
    <lineage>
        <taxon>Bacteria</taxon>
        <taxon>Bacillati</taxon>
        <taxon>Actinomycetota</taxon>
        <taxon>Actinomycetes</taxon>
        <taxon>Kitasatosporales</taxon>
        <taxon>Streptomycetaceae</taxon>
        <taxon>Streptomyces</taxon>
    </lineage>
</organism>
<reference evidence="4" key="1">
    <citation type="submission" date="2023-07" db="EMBL/GenBank/DDBJ databases">
        <title>Draft genome sequence of the endophytic actinobacterium Streptomyces justiciae WPN32, a potential antibiotic producer.</title>
        <authorList>
            <person name="Yasawong M."/>
            <person name="Pana W."/>
            <person name="Ganta P."/>
            <person name="Santapan N."/>
            <person name="Songngamsuk T."/>
            <person name="Phatcharaharikarn M."/>
            <person name="Kerdtoob S."/>
            <person name="Nantapong N."/>
        </authorList>
    </citation>
    <scope>NUCLEOTIDE SEQUENCE [LARGE SCALE GENOMIC DNA]</scope>
    <source>
        <strain evidence="4">WPN32</strain>
    </source>
</reference>
<feature type="compositionally biased region" description="Basic and acidic residues" evidence="1">
    <location>
        <begin position="290"/>
        <end position="303"/>
    </location>
</feature>